<dbReference type="BioCyc" id="JESP1508404:G14D9-10689-MONOMER"/>
<dbReference type="KEGG" id="jeo:JMA_14350"/>
<keyword evidence="2" id="KW-1185">Reference proteome</keyword>
<dbReference type="Gene3D" id="3.40.50.1820">
    <property type="entry name" value="alpha/beta hydrolase"/>
    <property type="match status" value="1"/>
</dbReference>
<dbReference type="PANTHER" id="PTHR48098">
    <property type="entry name" value="ENTEROCHELIN ESTERASE-RELATED"/>
    <property type="match status" value="1"/>
</dbReference>
<name>A0A0B5AQ09_9BACL</name>
<evidence type="ECO:0000313" key="1">
    <source>
        <dbReference type="EMBL" id="AJD90752.1"/>
    </source>
</evidence>
<dbReference type="AlphaFoldDB" id="A0A0B5AQ09"/>
<accession>A0A0B5AQ09</accession>
<dbReference type="Pfam" id="PF00756">
    <property type="entry name" value="Esterase"/>
    <property type="match status" value="1"/>
</dbReference>
<evidence type="ECO:0000313" key="2">
    <source>
        <dbReference type="Proteomes" id="UP000031449"/>
    </source>
</evidence>
<dbReference type="HOGENOM" id="CLU_039834_2_0_9"/>
<dbReference type="Proteomes" id="UP000031449">
    <property type="component" value="Chromosome"/>
</dbReference>
<sequence length="244" mass="28433">MPKTGTVKEHQLYSEALGEEMNLLVYLPHNYSPLYKYTVLIAQDGKDYFQLGRVPRLLDQLNEDEKIENLIFVGVPYKNVKDRYDKYHPQGSQHDAYVRFIARELVPFIDEEYPTYNIGIGRALIGDSLAGTVSFQTALKYPNTFGRVIMQSPLVDENVLQNAQQFSDVQLINFYHIIGDGETSVKTTNGSEADFLGPNRKLHEIMEEKKYSVFYDEFEGDHSWKYWQPDLERVMEKMFRKTSY</sequence>
<dbReference type="EMBL" id="CP009416">
    <property type="protein sequence ID" value="AJD90752.1"/>
    <property type="molecule type" value="Genomic_DNA"/>
</dbReference>
<dbReference type="STRING" id="1508404.JMA_14350"/>
<dbReference type="InterPro" id="IPR029058">
    <property type="entry name" value="AB_hydrolase_fold"/>
</dbReference>
<dbReference type="InterPro" id="IPR050583">
    <property type="entry name" value="Mycobacterial_A85_antigen"/>
</dbReference>
<dbReference type="PANTHER" id="PTHR48098:SF3">
    <property type="entry name" value="IRON(III) ENTEROBACTIN ESTERASE"/>
    <property type="match status" value="1"/>
</dbReference>
<evidence type="ECO:0008006" key="3">
    <source>
        <dbReference type="Google" id="ProtNLM"/>
    </source>
</evidence>
<proteinExistence type="predicted"/>
<dbReference type="InterPro" id="IPR000801">
    <property type="entry name" value="Esterase-like"/>
</dbReference>
<organism evidence="1 2">
    <name type="scientific">Jeotgalibacillus malaysiensis</name>
    <dbReference type="NCBI Taxonomy" id="1508404"/>
    <lineage>
        <taxon>Bacteria</taxon>
        <taxon>Bacillati</taxon>
        <taxon>Bacillota</taxon>
        <taxon>Bacilli</taxon>
        <taxon>Bacillales</taxon>
        <taxon>Caryophanaceae</taxon>
        <taxon>Jeotgalibacillus</taxon>
    </lineage>
</organism>
<gene>
    <name evidence="1" type="ORF">JMA_14350</name>
</gene>
<protein>
    <recommendedName>
        <fullName evidence="3">Esterase</fullName>
    </recommendedName>
</protein>
<dbReference type="OrthoDB" id="9803578at2"/>
<reference evidence="1 2" key="1">
    <citation type="submission" date="2014-08" db="EMBL/GenBank/DDBJ databases">
        <title>Complete genome of a marine bacteria Jeotgalibacillus malaysiensis.</title>
        <authorList>
            <person name="Yaakop A.S."/>
            <person name="Chan K.-G."/>
            <person name="Goh K.M."/>
        </authorList>
    </citation>
    <scope>NUCLEOTIDE SEQUENCE [LARGE SCALE GENOMIC DNA]</scope>
    <source>
        <strain evidence="1 2">D5</strain>
    </source>
</reference>
<dbReference type="SUPFAM" id="SSF53474">
    <property type="entry name" value="alpha/beta-Hydrolases"/>
    <property type="match status" value="1"/>
</dbReference>